<dbReference type="SUPFAM" id="SSF52540">
    <property type="entry name" value="P-loop containing nucleoside triphosphate hydrolases"/>
    <property type="match status" value="1"/>
</dbReference>
<dbReference type="PANTHER" id="PTHR11070:SF63">
    <property type="entry name" value="DNA HELICASE IV"/>
    <property type="match status" value="1"/>
</dbReference>
<dbReference type="InterPro" id="IPR000212">
    <property type="entry name" value="DNA_helicase_UvrD/REP"/>
</dbReference>
<protein>
    <recommendedName>
        <fullName evidence="7">DNA 3'-5' helicase</fullName>
        <ecNumber evidence="7">5.6.2.4</ecNumber>
    </recommendedName>
</protein>
<dbReference type="GO" id="GO:0003916">
    <property type="term" value="F:DNA topoisomerase activity"/>
    <property type="evidence" value="ECO:0007669"/>
    <property type="project" value="InterPro"/>
</dbReference>
<evidence type="ECO:0000256" key="2">
    <source>
        <dbReference type="ARBA" id="ARBA00022801"/>
    </source>
</evidence>
<feature type="domain" description="UvrD-like helicase ATP-binding" evidence="10">
    <location>
        <begin position="211"/>
        <end position="666"/>
    </location>
</feature>
<dbReference type="CDD" id="cd18807">
    <property type="entry name" value="SF1_C_UvrD"/>
    <property type="match status" value="1"/>
</dbReference>
<keyword evidence="12" id="KW-1185">Reference proteome</keyword>
<dbReference type="InterPro" id="IPR027417">
    <property type="entry name" value="P-loop_NTPase"/>
</dbReference>
<feature type="binding site" evidence="9">
    <location>
        <begin position="232"/>
        <end position="239"/>
    </location>
    <ligand>
        <name>ATP</name>
        <dbReference type="ChEBI" id="CHEBI:30616"/>
    </ligand>
</feature>
<organism evidence="11 12">
    <name type="scientific">Succinivibrio dextrinosolvens DSM 3072</name>
    <dbReference type="NCBI Taxonomy" id="1123324"/>
    <lineage>
        <taxon>Bacteria</taxon>
        <taxon>Pseudomonadati</taxon>
        <taxon>Pseudomonadota</taxon>
        <taxon>Gammaproteobacteria</taxon>
        <taxon>Aeromonadales</taxon>
        <taxon>Succinivibrionaceae</taxon>
        <taxon>Succinivibrio</taxon>
    </lineage>
</organism>
<name>A0A1T4VWL2_9GAMM</name>
<proteinExistence type="predicted"/>
<comment type="catalytic activity">
    <reaction evidence="6">
        <text>Couples ATP hydrolysis with the unwinding of duplex DNA by translocating in the 3'-5' direction.</text>
        <dbReference type="EC" id="5.6.2.4"/>
    </reaction>
</comment>
<dbReference type="Pfam" id="PF01396">
    <property type="entry name" value="Zn_ribbon_Top1"/>
    <property type="match status" value="2"/>
</dbReference>
<reference evidence="12" key="1">
    <citation type="submission" date="2017-02" db="EMBL/GenBank/DDBJ databases">
        <authorList>
            <person name="Varghese N."/>
            <person name="Submissions S."/>
        </authorList>
    </citation>
    <scope>NUCLEOTIDE SEQUENCE [LARGE SCALE GENOMIC DNA]</scope>
    <source>
        <strain evidence="12">DSM 3072</strain>
    </source>
</reference>
<keyword evidence="2 9" id="KW-0378">Hydrolase</keyword>
<evidence type="ECO:0000313" key="11">
    <source>
        <dbReference type="EMBL" id="SKA68871.1"/>
    </source>
</evidence>
<evidence type="ECO:0000256" key="3">
    <source>
        <dbReference type="ARBA" id="ARBA00022806"/>
    </source>
</evidence>
<dbReference type="GO" id="GO:0016887">
    <property type="term" value="F:ATP hydrolysis activity"/>
    <property type="evidence" value="ECO:0007669"/>
    <property type="project" value="RHEA"/>
</dbReference>
<evidence type="ECO:0000256" key="5">
    <source>
        <dbReference type="ARBA" id="ARBA00023235"/>
    </source>
</evidence>
<dbReference type="Pfam" id="PF13361">
    <property type="entry name" value="UvrD_C"/>
    <property type="match status" value="1"/>
</dbReference>
<dbReference type="AlphaFoldDB" id="A0A1T4VWL2"/>
<dbReference type="GO" id="GO:0005829">
    <property type="term" value="C:cytosol"/>
    <property type="evidence" value="ECO:0007669"/>
    <property type="project" value="TreeGrafter"/>
</dbReference>
<evidence type="ECO:0000259" key="10">
    <source>
        <dbReference type="PROSITE" id="PS51198"/>
    </source>
</evidence>
<dbReference type="GO" id="GO:0005694">
    <property type="term" value="C:chromosome"/>
    <property type="evidence" value="ECO:0007669"/>
    <property type="project" value="InterPro"/>
</dbReference>
<dbReference type="Proteomes" id="UP000242432">
    <property type="component" value="Unassembled WGS sequence"/>
</dbReference>
<evidence type="ECO:0000256" key="9">
    <source>
        <dbReference type="PROSITE-ProRule" id="PRU00560"/>
    </source>
</evidence>
<evidence type="ECO:0000256" key="8">
    <source>
        <dbReference type="ARBA" id="ARBA00048988"/>
    </source>
</evidence>
<dbReference type="PROSITE" id="PS51198">
    <property type="entry name" value="UVRD_HELICASE_ATP_BIND"/>
    <property type="match status" value="1"/>
</dbReference>
<dbReference type="GO" id="GO:0005524">
    <property type="term" value="F:ATP binding"/>
    <property type="evidence" value="ECO:0007669"/>
    <property type="project" value="UniProtKB-UniRule"/>
</dbReference>
<keyword evidence="4 9" id="KW-0067">ATP-binding</keyword>
<evidence type="ECO:0000256" key="4">
    <source>
        <dbReference type="ARBA" id="ARBA00022840"/>
    </source>
</evidence>
<evidence type="ECO:0000313" key="12">
    <source>
        <dbReference type="Proteomes" id="UP000242432"/>
    </source>
</evidence>
<dbReference type="InterPro" id="IPR014016">
    <property type="entry name" value="UvrD-like_ATP-bd"/>
</dbReference>
<dbReference type="GO" id="GO:0043138">
    <property type="term" value="F:3'-5' DNA helicase activity"/>
    <property type="evidence" value="ECO:0007669"/>
    <property type="project" value="UniProtKB-EC"/>
</dbReference>
<dbReference type="Gene3D" id="3.30.65.10">
    <property type="entry name" value="Bacterial Topoisomerase I, domain 1"/>
    <property type="match status" value="1"/>
</dbReference>
<dbReference type="EMBL" id="FUXX01000051">
    <property type="protein sequence ID" value="SKA68871.1"/>
    <property type="molecule type" value="Genomic_DNA"/>
</dbReference>
<dbReference type="InterPro" id="IPR014017">
    <property type="entry name" value="DNA_helicase_UvrD-like_C"/>
</dbReference>
<dbReference type="Gene3D" id="3.40.50.300">
    <property type="entry name" value="P-loop containing nucleotide triphosphate hydrolases"/>
    <property type="match status" value="3"/>
</dbReference>
<evidence type="ECO:0000256" key="7">
    <source>
        <dbReference type="ARBA" id="ARBA00034808"/>
    </source>
</evidence>
<keyword evidence="1 9" id="KW-0547">Nucleotide-binding</keyword>
<dbReference type="GO" id="GO:0000725">
    <property type="term" value="P:recombinational repair"/>
    <property type="evidence" value="ECO:0007669"/>
    <property type="project" value="TreeGrafter"/>
</dbReference>
<dbReference type="EC" id="5.6.2.4" evidence="7"/>
<gene>
    <name evidence="11" type="ORF">SAMN02745213_02111</name>
</gene>
<evidence type="ECO:0000256" key="6">
    <source>
        <dbReference type="ARBA" id="ARBA00034617"/>
    </source>
</evidence>
<dbReference type="RefSeq" id="WP_078929427.1">
    <property type="nucleotide sequence ID" value="NZ_FUXX01000051.1"/>
</dbReference>
<dbReference type="GO" id="GO:0006265">
    <property type="term" value="P:DNA topological change"/>
    <property type="evidence" value="ECO:0007669"/>
    <property type="project" value="InterPro"/>
</dbReference>
<dbReference type="GO" id="GO:0003677">
    <property type="term" value="F:DNA binding"/>
    <property type="evidence" value="ECO:0007669"/>
    <property type="project" value="InterPro"/>
</dbReference>
<sequence length="977" mass="113752">MKQVRTIDELRRSFWGRVLGKSILSFKKVDDDLCLSSLDRILHKFGSKDSIAFTHRLFSSTLEICIDDCSYTYKYLNKDDALRCEQNLKEFVVTYFSNRIKEESTAIYQCFSDKFLRDSIAGKFQIHIQKLRNDLLKLKDADSGVYEEIKKFILNESDSCSEEVKKYISIILEYCNDISSTESEVVKQIRKEYEDSVLKKHKDFFDNAENNPLTLMQRLAVIRNNDFNLVLAAAGTGKTSVMVAKALYLMKYHHVKSSELLILAYNRSAAKELQDRIEERAKSLGISLDTPQVSTFHALGRNILLDNKKSVHISKLSEDEKKLWQWVSTWDENSLYAHPLEYLSFYNALHSREKNGIEIVDNNTQLRTLNDDLVRSYSEVRIADWLYLHGIPYEYEAPYVTKIRIEDGIDYSPDFKLTDDIYIEFFGIDRKGNTRKDIDKDKYNAEMQKKIQLHKEKGTTLIDLYWYEMTEDTLFAKLENRLIELGFKPEKKSESEVKSILIEKINNNQFTTFQKVLFNCLKAVRIENLNKEQIFERLKSEGFMSAKKVSDYIQKLVVDYVSTLRSNNEIDFDDMILSATEIVNNGEWRPSYKYILVDEFQDISRARYDLIKAIYSHCSDVSCTTVGDDWQAIYRFSGGKLALTTRYSEYFGSHSLSILDKTFRYPRNIADVAGDFIMQNPEQHKKKIETADSSKDLKIHLFSYTDSTDESNNTQSLYYQVRQKILVLDHNVPDASIAVMARYNKLLDEFRCYFDDNNRKENIRSKIRINYWTFHGSKGLEADYTFILGLQDGMVMAFPSDEQNDKVVEALLPTTDNYPYSEERRLFYVALTRARKHAYLFALDKQPSSFVEELLTHKYNIDIRAQCFDTESRSAYKCPSCKNGYFQKLHGKYGYFYVCNSGLCRLRPRICEKCGAPMIDGKTESKCMNSQCLYTIPICERCGRVMVKRAGKYGKFWGCSGFGLEKDRCDNTRPLHG</sequence>
<dbReference type="Pfam" id="PF00580">
    <property type="entry name" value="UvrD-helicase"/>
    <property type="match status" value="1"/>
</dbReference>
<evidence type="ECO:0000256" key="1">
    <source>
        <dbReference type="ARBA" id="ARBA00022741"/>
    </source>
</evidence>
<keyword evidence="3 9" id="KW-0347">Helicase</keyword>
<dbReference type="SUPFAM" id="SSF57783">
    <property type="entry name" value="Zinc beta-ribbon"/>
    <property type="match status" value="1"/>
</dbReference>
<keyword evidence="5" id="KW-0413">Isomerase</keyword>
<accession>A0A1T4VWL2</accession>
<dbReference type="InterPro" id="IPR013498">
    <property type="entry name" value="Topo_IA_Znf"/>
</dbReference>
<dbReference type="PANTHER" id="PTHR11070">
    <property type="entry name" value="UVRD / RECB / PCRA DNA HELICASE FAMILY MEMBER"/>
    <property type="match status" value="1"/>
</dbReference>
<comment type="catalytic activity">
    <reaction evidence="8">
        <text>ATP + H2O = ADP + phosphate + H(+)</text>
        <dbReference type="Rhea" id="RHEA:13065"/>
        <dbReference type="ChEBI" id="CHEBI:15377"/>
        <dbReference type="ChEBI" id="CHEBI:15378"/>
        <dbReference type="ChEBI" id="CHEBI:30616"/>
        <dbReference type="ChEBI" id="CHEBI:43474"/>
        <dbReference type="ChEBI" id="CHEBI:456216"/>
        <dbReference type="EC" id="5.6.2.4"/>
    </reaction>
</comment>